<dbReference type="OrthoDB" id="5422351at2759"/>
<keyword evidence="3" id="KW-1185">Reference proteome</keyword>
<accession>A0A2T2PBL3</accession>
<gene>
    <name evidence="2" type="ORF">BS50DRAFT_31781</name>
</gene>
<dbReference type="Gene3D" id="2.60.40.10">
    <property type="entry name" value="Immunoglobulins"/>
    <property type="match status" value="1"/>
</dbReference>
<feature type="compositionally biased region" description="Acidic residues" evidence="1">
    <location>
        <begin position="449"/>
        <end position="459"/>
    </location>
</feature>
<feature type="compositionally biased region" description="Low complexity" evidence="1">
    <location>
        <begin position="468"/>
        <end position="481"/>
    </location>
</feature>
<feature type="compositionally biased region" description="Low complexity" evidence="1">
    <location>
        <begin position="260"/>
        <end position="281"/>
    </location>
</feature>
<dbReference type="EMBL" id="KZ678128">
    <property type="protein sequence ID" value="PSN75052.1"/>
    <property type="molecule type" value="Genomic_DNA"/>
</dbReference>
<feature type="compositionally biased region" description="Low complexity" evidence="1">
    <location>
        <begin position="488"/>
        <end position="504"/>
    </location>
</feature>
<evidence type="ECO:0000313" key="2">
    <source>
        <dbReference type="EMBL" id="PSN75052.1"/>
    </source>
</evidence>
<feature type="compositionally biased region" description="Polar residues" evidence="1">
    <location>
        <begin position="194"/>
        <end position="206"/>
    </location>
</feature>
<dbReference type="InterPro" id="IPR013783">
    <property type="entry name" value="Ig-like_fold"/>
</dbReference>
<feature type="compositionally biased region" description="Polar residues" evidence="1">
    <location>
        <begin position="505"/>
        <end position="519"/>
    </location>
</feature>
<dbReference type="STRING" id="1448308.A0A2T2PBL3"/>
<dbReference type="Proteomes" id="UP000240883">
    <property type="component" value="Unassembled WGS sequence"/>
</dbReference>
<feature type="compositionally biased region" description="Polar residues" evidence="1">
    <location>
        <begin position="345"/>
        <end position="364"/>
    </location>
</feature>
<evidence type="ECO:0000313" key="3">
    <source>
        <dbReference type="Proteomes" id="UP000240883"/>
    </source>
</evidence>
<feature type="region of interest" description="Disordered" evidence="1">
    <location>
        <begin position="260"/>
        <end position="548"/>
    </location>
</feature>
<reference evidence="2 3" key="1">
    <citation type="journal article" date="2018" name="Front. Microbiol.">
        <title>Genome-Wide Analysis of Corynespora cassiicola Leaf Fall Disease Putative Effectors.</title>
        <authorList>
            <person name="Lopez D."/>
            <person name="Ribeiro S."/>
            <person name="Label P."/>
            <person name="Fumanal B."/>
            <person name="Venisse J.S."/>
            <person name="Kohler A."/>
            <person name="de Oliveira R.R."/>
            <person name="Labutti K."/>
            <person name="Lipzen A."/>
            <person name="Lail K."/>
            <person name="Bauer D."/>
            <person name="Ohm R.A."/>
            <person name="Barry K.W."/>
            <person name="Spatafora J."/>
            <person name="Grigoriev I.V."/>
            <person name="Martin F.M."/>
            <person name="Pujade-Renaud V."/>
        </authorList>
    </citation>
    <scope>NUCLEOTIDE SEQUENCE [LARGE SCALE GENOMIC DNA]</scope>
    <source>
        <strain evidence="2 3">Philippines</strain>
    </source>
</reference>
<dbReference type="PANTHER" id="PTHR40625">
    <property type="entry name" value="GTP-BINDING PROTEIN ESDC-RELATED"/>
    <property type="match status" value="1"/>
</dbReference>
<dbReference type="PANTHER" id="PTHR40625:SF1">
    <property type="entry name" value="AMP-ACTIVATED PROTEIN KINASE GLYCOGEN-BINDING DOMAIN-CONTAINING PROTEIN"/>
    <property type="match status" value="1"/>
</dbReference>
<dbReference type="AlphaFoldDB" id="A0A2T2PBL3"/>
<evidence type="ECO:0000256" key="1">
    <source>
        <dbReference type="SAM" id="MobiDB-lite"/>
    </source>
</evidence>
<organism evidence="2 3">
    <name type="scientific">Corynespora cassiicola Philippines</name>
    <dbReference type="NCBI Taxonomy" id="1448308"/>
    <lineage>
        <taxon>Eukaryota</taxon>
        <taxon>Fungi</taxon>
        <taxon>Dikarya</taxon>
        <taxon>Ascomycota</taxon>
        <taxon>Pezizomycotina</taxon>
        <taxon>Dothideomycetes</taxon>
        <taxon>Pleosporomycetidae</taxon>
        <taxon>Pleosporales</taxon>
        <taxon>Corynesporascaceae</taxon>
        <taxon>Corynespora</taxon>
    </lineage>
</organism>
<feature type="compositionally biased region" description="Basic and acidic residues" evidence="1">
    <location>
        <begin position="323"/>
        <end position="340"/>
    </location>
</feature>
<name>A0A2T2PBL3_CORCC</name>
<sequence>MLDMASTTLVTFLFDCPAAARSVELVGSWDNFQNSYYLKQDRRRGRDIWSVTPIFDDIICDGDLDHTLQKRTGALMMGGTYWYYYKVDDEEHHNPSEPSTTHCPLLPGQRLNVLEVPMEGRSRSNSETSAVFTRNPQDKFLTPVPPKTLPSPRLGDLVQETYSVSKHSYRGPRSATYPGPDRSLTPSFPRHARSASTSPQLGSGPSFSDLRGIKEKLASKRSTSGSRGKNVRELQIGAPTLISTTAEDVNLIPLASLRTPSTASSVQPPPTSTSSAPPLTARMGFSPLGSNPVRISQDLDFSSLQKEQNGRPRSQEPPVVSREQFKISPTHDRAKSADVRKTRHNVFSNEPWVSSPKFRQSFDSETNEAEQAQPAPVLERPSNMLQPPSPQERPSSSHGGDGGSSLRKYPLDKELPPLPRYLTPAPLFACHTPSPSPALPEEPQQPAEETQDAGEEVDEIPTINPHFSTWSSESETLSSVTSDEDSIHSLSFSSLTSNGSGPSSPQRLSHFSQDSSNRASTIDLTDDADDSESLSSVSASPPQLDDLRISTFGPSLMNLEIRHSRSSSRRQVSCFGPGFQGYSLPEETGSQATITKSTLQAEPTIQPERDSTVSQLEKLMSEFGYLGDSVL</sequence>
<feature type="region of interest" description="Disordered" evidence="1">
    <location>
        <begin position="120"/>
        <end position="209"/>
    </location>
</feature>
<feature type="compositionally biased region" description="Polar residues" evidence="1">
    <location>
        <begin position="125"/>
        <end position="135"/>
    </location>
</feature>
<proteinExistence type="predicted"/>
<protein>
    <submittedName>
        <fullName evidence="2">Uncharacterized protein</fullName>
    </submittedName>
</protein>